<dbReference type="OMA" id="DLAFACQ"/>
<dbReference type="GeneID" id="9588796"/>
<dbReference type="InterPro" id="IPR029058">
    <property type="entry name" value="AB_hydrolase_fold"/>
</dbReference>
<dbReference type="eggNOG" id="ENOG502S4I8">
    <property type="taxonomic scope" value="Eukaryota"/>
</dbReference>
<name>D8PLI9_SCHCM</name>
<feature type="domain" description="AB hydrolase-1" evidence="1">
    <location>
        <begin position="36"/>
        <end position="142"/>
    </location>
</feature>
<reference evidence="2 3" key="1">
    <citation type="journal article" date="2010" name="Nat. Biotechnol.">
        <title>Genome sequence of the model mushroom Schizophyllum commune.</title>
        <authorList>
            <person name="Ohm R.A."/>
            <person name="de Jong J.F."/>
            <person name="Lugones L.G."/>
            <person name="Aerts A."/>
            <person name="Kothe E."/>
            <person name="Stajich J.E."/>
            <person name="de Vries R.P."/>
            <person name="Record E."/>
            <person name="Levasseur A."/>
            <person name="Baker S.E."/>
            <person name="Bartholomew K.A."/>
            <person name="Coutinho P.M."/>
            <person name="Erdmann S."/>
            <person name="Fowler T.J."/>
            <person name="Gathman A.C."/>
            <person name="Lombard V."/>
            <person name="Henrissat B."/>
            <person name="Knabe N."/>
            <person name="Kuees U."/>
            <person name="Lilly W.W."/>
            <person name="Lindquist E."/>
            <person name="Lucas S."/>
            <person name="Magnuson J.K."/>
            <person name="Piumi F."/>
            <person name="Raudaskoski M."/>
            <person name="Salamov A."/>
            <person name="Schmutz J."/>
            <person name="Schwarze F.W.M.R."/>
            <person name="vanKuyk P.A."/>
            <person name="Horton J.S."/>
            <person name="Grigoriev I.V."/>
            <person name="Woesten H.A.B."/>
        </authorList>
    </citation>
    <scope>NUCLEOTIDE SEQUENCE [LARGE SCALE GENOMIC DNA]</scope>
    <source>
        <strain evidence="3">H4-8 / FGSC 9210</strain>
    </source>
</reference>
<dbReference type="OrthoDB" id="19657at2759"/>
<dbReference type="RefSeq" id="XP_003036935.1">
    <property type="nucleotide sequence ID" value="XM_003036889.1"/>
</dbReference>
<dbReference type="Proteomes" id="UP000007431">
    <property type="component" value="Unassembled WGS sequence"/>
</dbReference>
<dbReference type="VEuPathDB" id="FungiDB:SCHCODRAFT_02500691"/>
<evidence type="ECO:0000313" key="3">
    <source>
        <dbReference type="Proteomes" id="UP000007431"/>
    </source>
</evidence>
<dbReference type="STRING" id="578458.D8PLI9"/>
<protein>
    <recommendedName>
        <fullName evidence="1">AB hydrolase-1 domain-containing protein</fullName>
    </recommendedName>
</protein>
<dbReference type="SUPFAM" id="SSF53474">
    <property type="entry name" value="alpha/beta-Hydrolases"/>
    <property type="match status" value="1"/>
</dbReference>
<dbReference type="HOGENOM" id="CLU_101861_0_0_1"/>
<keyword evidence="3" id="KW-1185">Reference proteome</keyword>
<organism evidence="3">
    <name type="scientific">Schizophyllum commune (strain H4-8 / FGSC 9210)</name>
    <name type="common">Split gill fungus</name>
    <dbReference type="NCBI Taxonomy" id="578458"/>
    <lineage>
        <taxon>Eukaryota</taxon>
        <taxon>Fungi</taxon>
        <taxon>Dikarya</taxon>
        <taxon>Basidiomycota</taxon>
        <taxon>Agaricomycotina</taxon>
        <taxon>Agaricomycetes</taxon>
        <taxon>Agaricomycetidae</taxon>
        <taxon>Agaricales</taxon>
        <taxon>Schizophyllaceae</taxon>
        <taxon>Schizophyllum</taxon>
    </lineage>
</organism>
<dbReference type="KEGG" id="scm:SCHCO_02500691"/>
<evidence type="ECO:0000313" key="2">
    <source>
        <dbReference type="EMBL" id="EFJ02033.1"/>
    </source>
</evidence>
<gene>
    <name evidence="2" type="ORF">SCHCODRAFT_49500</name>
</gene>
<evidence type="ECO:0000259" key="1">
    <source>
        <dbReference type="Pfam" id="PF00561"/>
    </source>
</evidence>
<dbReference type="InterPro" id="IPR000073">
    <property type="entry name" value="AB_hydrolase_1"/>
</dbReference>
<dbReference type="EMBL" id="GL377302">
    <property type="protein sequence ID" value="EFJ02033.1"/>
    <property type="molecule type" value="Genomic_DNA"/>
</dbReference>
<dbReference type="Gene3D" id="3.40.50.1820">
    <property type="entry name" value="alpha/beta hydrolase"/>
    <property type="match status" value="1"/>
</dbReference>
<dbReference type="AlphaFoldDB" id="D8PLI9"/>
<proteinExistence type="predicted"/>
<dbReference type="InParanoid" id="D8PLI9"/>
<sequence>MPYVDLYSNDDYARIHYKTNTLFNNVGGFDPEKPTVVILHPNFLDSTWVHNQFSDLRLDDGFNLIAFDNRVNGRSRARPSGRHDSWTDAADLAFCHSMLGLPPCHILALEGMSVNTAMRFAALFPDLCLSLTLVNVPAPTELFWVYTAYDEMIASWCGAEDLESLEHVAMEAVTFLVGQQECDPDLQDDIVEFWETSAAPRQRLRLVENINVLLHRTPLNKSVYNAITQPVLVIHVCHPARQPFGLLKSPALPGRQERDVSHCPRRETCHPVG</sequence>
<dbReference type="Pfam" id="PF00561">
    <property type="entry name" value="Abhydrolase_1"/>
    <property type="match status" value="1"/>
</dbReference>
<accession>D8PLI9</accession>